<reference evidence="3" key="1">
    <citation type="journal article" date="2012" name="Science">
        <title>The Paleozoic origin of enzymatic lignin decomposition reconstructed from 31 fungal genomes.</title>
        <authorList>
            <person name="Floudas D."/>
            <person name="Binder M."/>
            <person name="Riley R."/>
            <person name="Barry K."/>
            <person name="Blanchette R.A."/>
            <person name="Henrissat B."/>
            <person name="Martinez A.T."/>
            <person name="Otillar R."/>
            <person name="Spatafora J.W."/>
            <person name="Yadav J.S."/>
            <person name="Aerts A."/>
            <person name="Benoit I."/>
            <person name="Boyd A."/>
            <person name="Carlson A."/>
            <person name="Copeland A."/>
            <person name="Coutinho P.M."/>
            <person name="de Vries R.P."/>
            <person name="Ferreira P."/>
            <person name="Findley K."/>
            <person name="Foster B."/>
            <person name="Gaskell J."/>
            <person name="Glotzer D."/>
            <person name="Gorecki P."/>
            <person name="Heitman J."/>
            <person name="Hesse C."/>
            <person name="Hori C."/>
            <person name="Igarashi K."/>
            <person name="Jurgens J.A."/>
            <person name="Kallen N."/>
            <person name="Kersten P."/>
            <person name="Kohler A."/>
            <person name="Kuees U."/>
            <person name="Kumar T.K.A."/>
            <person name="Kuo A."/>
            <person name="LaButti K."/>
            <person name="Larrondo L.F."/>
            <person name="Lindquist E."/>
            <person name="Ling A."/>
            <person name="Lombard V."/>
            <person name="Lucas S."/>
            <person name="Lundell T."/>
            <person name="Martin R."/>
            <person name="McLaughlin D.J."/>
            <person name="Morgenstern I."/>
            <person name="Morin E."/>
            <person name="Murat C."/>
            <person name="Nagy L.G."/>
            <person name="Nolan M."/>
            <person name="Ohm R.A."/>
            <person name="Patyshakuliyeva A."/>
            <person name="Rokas A."/>
            <person name="Ruiz-Duenas F.J."/>
            <person name="Sabat G."/>
            <person name="Salamov A."/>
            <person name="Samejima M."/>
            <person name="Schmutz J."/>
            <person name="Slot J.C."/>
            <person name="St John F."/>
            <person name="Stenlid J."/>
            <person name="Sun H."/>
            <person name="Sun S."/>
            <person name="Syed K."/>
            <person name="Tsang A."/>
            <person name="Wiebenga A."/>
            <person name="Young D."/>
            <person name="Pisabarro A."/>
            <person name="Eastwood D.C."/>
            <person name="Martin F."/>
            <person name="Cullen D."/>
            <person name="Grigoriev I.V."/>
            <person name="Hibbett D.S."/>
        </authorList>
    </citation>
    <scope>NUCLEOTIDE SEQUENCE [LARGE SCALE GENOMIC DNA]</scope>
    <source>
        <strain evidence="3">RWD-64-598 SS2</strain>
    </source>
</reference>
<sequence>MITSTTFTPRSAPHIERMSDLGVQLQYNAMRESTRLALHCSHVLDETFKSGVPLNGAWLKGRSCLRRTLSWSSSKHIKEWESDKQGVFAATRDDEAEERQAMHIGCAAACERRAIRKVVQGEDSECLDVACNVNQREVWGANGEVRRERGSRADRGPRRKDTRTCRDAGKASGAVSGPIADEIAEVEIPRS</sequence>
<name>R7SF74_CONPW</name>
<dbReference type="EMBL" id="JH711591">
    <property type="protein sequence ID" value="EIW74530.1"/>
    <property type="molecule type" value="Genomic_DNA"/>
</dbReference>
<organism evidence="2 3">
    <name type="scientific">Coniophora puteana (strain RWD-64-598)</name>
    <name type="common">Brown rot fungus</name>
    <dbReference type="NCBI Taxonomy" id="741705"/>
    <lineage>
        <taxon>Eukaryota</taxon>
        <taxon>Fungi</taxon>
        <taxon>Dikarya</taxon>
        <taxon>Basidiomycota</taxon>
        <taxon>Agaricomycotina</taxon>
        <taxon>Agaricomycetes</taxon>
        <taxon>Agaricomycetidae</taxon>
        <taxon>Boletales</taxon>
        <taxon>Coniophorineae</taxon>
        <taxon>Coniophoraceae</taxon>
        <taxon>Coniophora</taxon>
    </lineage>
</organism>
<dbReference type="RefSeq" id="XP_007775149.1">
    <property type="nucleotide sequence ID" value="XM_007776959.1"/>
</dbReference>
<dbReference type="AlphaFoldDB" id="R7SF74"/>
<dbReference type="KEGG" id="cput:CONPUDRAFT_147584"/>
<proteinExistence type="predicted"/>
<dbReference type="GeneID" id="19202345"/>
<dbReference type="Proteomes" id="UP000053558">
    <property type="component" value="Unassembled WGS sequence"/>
</dbReference>
<keyword evidence="3" id="KW-1185">Reference proteome</keyword>
<protein>
    <submittedName>
        <fullName evidence="2">Uncharacterized protein</fullName>
    </submittedName>
</protein>
<evidence type="ECO:0000313" key="2">
    <source>
        <dbReference type="EMBL" id="EIW74530.1"/>
    </source>
</evidence>
<accession>R7SF74</accession>
<gene>
    <name evidence="2" type="ORF">CONPUDRAFT_147584</name>
</gene>
<feature type="compositionally biased region" description="Basic and acidic residues" evidence="1">
    <location>
        <begin position="145"/>
        <end position="156"/>
    </location>
</feature>
<feature type="region of interest" description="Disordered" evidence="1">
    <location>
        <begin position="145"/>
        <end position="191"/>
    </location>
</feature>
<evidence type="ECO:0000256" key="1">
    <source>
        <dbReference type="SAM" id="MobiDB-lite"/>
    </source>
</evidence>
<evidence type="ECO:0000313" key="3">
    <source>
        <dbReference type="Proteomes" id="UP000053558"/>
    </source>
</evidence>